<organism evidence="1 2">
    <name type="scientific">Neisseria elongata subsp. glycolytica ATCC 29315</name>
    <dbReference type="NCBI Taxonomy" id="546263"/>
    <lineage>
        <taxon>Bacteria</taxon>
        <taxon>Pseudomonadati</taxon>
        <taxon>Pseudomonadota</taxon>
        <taxon>Betaproteobacteria</taxon>
        <taxon>Neisseriales</taxon>
        <taxon>Neisseriaceae</taxon>
        <taxon>Neisseria</taxon>
    </lineage>
</organism>
<evidence type="ECO:0000313" key="2">
    <source>
        <dbReference type="Proteomes" id="UP000005536"/>
    </source>
</evidence>
<dbReference type="EMBL" id="ADBF01000184">
    <property type="protein sequence ID" value="EFE49314.1"/>
    <property type="molecule type" value="Genomic_DNA"/>
</dbReference>
<gene>
    <name evidence="1" type="ORF">NEIELOOT_01903</name>
</gene>
<dbReference type="Proteomes" id="UP000005536">
    <property type="component" value="Unassembled WGS sequence"/>
</dbReference>
<reference evidence="1 2" key="1">
    <citation type="submission" date="2010-02" db="EMBL/GenBank/DDBJ databases">
        <authorList>
            <person name="Weinstock G."/>
            <person name="Sodergren E."/>
            <person name="Clifton S."/>
            <person name="Fulton L."/>
            <person name="Fulton B."/>
            <person name="Courtney L."/>
            <person name="Fronick C."/>
            <person name="Harrison M."/>
            <person name="Strong C."/>
            <person name="Farmer C."/>
            <person name="Delahaunty K."/>
            <person name="Markovic C."/>
            <person name="Hall O."/>
            <person name="Minx P."/>
            <person name="Tomlinson C."/>
            <person name="Mitreva M."/>
            <person name="Nelson J."/>
            <person name="Hou S."/>
            <person name="Wollam A."/>
            <person name="Pepin K.H."/>
            <person name="Johnson M."/>
            <person name="Bhonagiri V."/>
            <person name="Zhang X."/>
            <person name="Suruliraj S."/>
            <person name="Warren W."/>
            <person name="Chinwalla A."/>
            <person name="Mardis E.R."/>
            <person name="Wilson R.K."/>
        </authorList>
    </citation>
    <scope>NUCLEOTIDE SEQUENCE [LARGE SCALE GENOMIC DNA]</scope>
    <source>
        <strain evidence="1 2">ATCC 29315</strain>
    </source>
</reference>
<dbReference type="AlphaFoldDB" id="D4DS61"/>
<protein>
    <submittedName>
        <fullName evidence="1">Uncharacterized protein</fullName>
    </submittedName>
</protein>
<comment type="caution">
    <text evidence="1">The sequence shown here is derived from an EMBL/GenBank/DDBJ whole genome shotgun (WGS) entry which is preliminary data.</text>
</comment>
<evidence type="ECO:0000313" key="1">
    <source>
        <dbReference type="EMBL" id="EFE49314.1"/>
    </source>
</evidence>
<sequence>MIGFIHFQIFISITVADRPSENPARSEGAAAAYARTGLPQEARLLRKLK</sequence>
<accession>D4DS61</accession>
<name>D4DS61_NEIEG</name>
<proteinExistence type="predicted"/>